<reference evidence="5" key="1">
    <citation type="journal article" date="2023" name="Front. Microbiol.">
        <title>Ralstonia chuxiongensis sp. nov., Ralstonia mojiangensis sp. nov., and Ralstonia soli sp. nov., isolated from tobacco fields, are three novel species in the family Burkholderiaceae.</title>
        <authorList>
            <person name="Lu C.H."/>
            <person name="Zhang Y.Y."/>
            <person name="Jiang N."/>
            <person name="Chen W."/>
            <person name="Shao X."/>
            <person name="Zhao Z.M."/>
            <person name="Lu W.L."/>
            <person name="Hu X."/>
            <person name="Xi Y.X."/>
            <person name="Zou S.Y."/>
            <person name="Wei Q.J."/>
            <person name="Lin Z.L."/>
            <person name="Gong L."/>
            <person name="Gai X.T."/>
            <person name="Zhang L.Q."/>
            <person name="Li J.Y."/>
            <person name="Jin Y."/>
            <person name="Xia Z.Y."/>
        </authorList>
    </citation>
    <scope>NUCLEOTIDE SEQUENCE [LARGE SCALE GENOMIC DNA]</scope>
    <source>
        <strain evidence="5">21YRMH01-3</strain>
    </source>
</reference>
<dbReference type="InterPro" id="IPR036291">
    <property type="entry name" value="NAD(P)-bd_dom_sf"/>
</dbReference>
<protein>
    <submittedName>
        <fullName evidence="4">NAD-dependent epimerase/dehydratase family protein</fullName>
    </submittedName>
</protein>
<dbReference type="AlphaFoldDB" id="A0AA41WTM1"/>
<dbReference type="RefSeq" id="WP_253536550.1">
    <property type="nucleotide sequence ID" value="NZ_JAMYWC010000003.1"/>
</dbReference>
<dbReference type="InterPro" id="IPR001509">
    <property type="entry name" value="Epimerase_deHydtase"/>
</dbReference>
<comment type="caution">
    <text evidence="4">The sequence shown here is derived from an EMBL/GenBank/DDBJ whole genome shotgun (WGS) entry which is preliminary data.</text>
</comment>
<evidence type="ECO:0000313" key="5">
    <source>
        <dbReference type="Proteomes" id="UP001162793"/>
    </source>
</evidence>
<name>A0AA41WTM1_9RALS</name>
<dbReference type="Proteomes" id="UP001162793">
    <property type="component" value="Unassembled WGS sequence"/>
</dbReference>
<feature type="domain" description="NAD-dependent epimerase/dehydratase" evidence="3">
    <location>
        <begin position="6"/>
        <end position="249"/>
    </location>
</feature>
<accession>A0AA41WTM1</accession>
<gene>
    <name evidence="4" type="ORF">NKG59_09670</name>
</gene>
<evidence type="ECO:0000313" key="4">
    <source>
        <dbReference type="EMBL" id="MCP1172628.1"/>
    </source>
</evidence>
<organism evidence="4 5">
    <name type="scientific">Ralstonia chuxiongensis</name>
    <dbReference type="NCBI Taxonomy" id="2957504"/>
    <lineage>
        <taxon>Bacteria</taxon>
        <taxon>Pseudomonadati</taxon>
        <taxon>Pseudomonadota</taxon>
        <taxon>Betaproteobacteria</taxon>
        <taxon>Burkholderiales</taxon>
        <taxon>Burkholderiaceae</taxon>
        <taxon>Ralstonia</taxon>
    </lineage>
</organism>
<keyword evidence="5" id="KW-1185">Reference proteome</keyword>
<evidence type="ECO:0000256" key="1">
    <source>
        <dbReference type="ARBA" id="ARBA00005125"/>
    </source>
</evidence>
<dbReference type="PANTHER" id="PTHR43000">
    <property type="entry name" value="DTDP-D-GLUCOSE 4,6-DEHYDRATASE-RELATED"/>
    <property type="match status" value="1"/>
</dbReference>
<sequence length="340" mass="36711">MKSDLVLITGASGFVGKAVLATARARGISVRPVFRTAESASDLGYSVDFKATDSSTSGLLPHDTVRDLPTSGDRATLVPTLESDTDWRSALSGVNVVIHCAARAHVTGALLEFRQINVGGTLRLAQQAAEVGVRRFIFVSSIGVHGNTTSSTSFKFNDQISPHSPYAKSKAEAEIELKRLAKKTGMEVTIIRPPLVYGPGAPGNIHRMVWALNRNIPLPLGCVTRNRRSLVMLDNLVDLLLICVDHPGAANQTFLVSDGEDLSTAELLRRLGAAIGYPAKLVHIPVSILRAAAYLLGKRHMAEQLLGSLQVDIEHTRHTLGWTPPISVDEGFRKMSEQRS</sequence>
<dbReference type="Gene3D" id="3.40.50.720">
    <property type="entry name" value="NAD(P)-binding Rossmann-like Domain"/>
    <property type="match status" value="1"/>
</dbReference>
<evidence type="ECO:0000259" key="3">
    <source>
        <dbReference type="Pfam" id="PF01370"/>
    </source>
</evidence>
<comment type="pathway">
    <text evidence="1">Bacterial outer membrane biogenesis; LPS O-antigen biosynthesis.</text>
</comment>
<proteinExistence type="inferred from homology"/>
<dbReference type="SUPFAM" id="SSF51735">
    <property type="entry name" value="NAD(P)-binding Rossmann-fold domains"/>
    <property type="match status" value="1"/>
</dbReference>
<dbReference type="EMBL" id="JAMYWC010000003">
    <property type="protein sequence ID" value="MCP1172628.1"/>
    <property type="molecule type" value="Genomic_DNA"/>
</dbReference>
<comment type="similarity">
    <text evidence="2">Belongs to the NAD(P)-dependent epimerase/dehydratase family.</text>
</comment>
<dbReference type="Pfam" id="PF01370">
    <property type="entry name" value="Epimerase"/>
    <property type="match status" value="1"/>
</dbReference>
<evidence type="ECO:0000256" key="2">
    <source>
        <dbReference type="ARBA" id="ARBA00007637"/>
    </source>
</evidence>